<proteinExistence type="predicted"/>
<sequence>MALLRVAIASILFLVLAMPAMAQDKAVDSVFEGQSIDLFPHLLAVDTDKPVVTIKTAEDQTGLLMELPAKGSEPVHRWVVVTLTNSGAQAREVVVATPHQGFAGSGVFWPKPIGSRIQNVVAAGQATIAPLRVTNSDAFALRIEPQGRVTVAMELTRAGLDEIELWQRIAYDSKAEQNGFYRGVILGIAMLLGVVALSLYAVRSISVFPFASVFIWASIGFIALEAGYLPQINDALPKAYVLGSEIRAVVEGLMLVGLILCLASFADLRKRRPVAGNVLLLAAGLLLALPVYGWFEPARASGIARVCFAAVAIFGLFIIFVMWREGAARARASLLSWVMVVAWTILAAVAALTPATDSFTKPLLSAGLLLVLLTMGFTLAQFAFGQGFMAQRFFSEDARRALALAASQQCVWDWQVEAGHLHVGEDIEKILGLRKGALKDNAPEVWLDLIHPADRGAYLAAVEEAERRGQGGFTQEFRLRRGDGTYRWFLLRARAIPGPDQQAARCIGTLSDITATRRAQDQLLSDAVHDRVTGLPNRALLVDRIEREISAAGRKPVNNLYLMLIDLDRFKAVNDGLGHETGDGLLKIVGRRLAAIASEHDTVARMPGDQFAILFHGDRPTRDILPFTDKVRATVSKPVNMRPQEIFLTASIGVSALREGSLTAEGLVKDAAVALYEAKRRGKDTVEFFREAMRDDRTELVVLEQELRRALERNEIEVLYQPVARLADMGLVGFEALVRWRHKTLGLLSPEAFLGVAETTGIIKDIGRYVLNEAGRQLGSWQRAFRPHDPLFVAVNVSSTQFLAADLIDDVKSLLTRENLVRDTLKIEVTESVVMESPEKVIQILDRLKQMGIGLACDDFGTGYSSLSTLRRLPFDTLKIDRSFVEVESDDAKAALILESIILLAHDLGLIVVAEGIQSQDDVDRLGALSCDFGQGYFIGEPMTSKQVVDVLAGVPFSAARHKTAIDTLWERMAGTSNVRVPEPLSPVQTPAPAKAPAPQSVPVAEKPEASAEPAETVAPSPRKVEKPPVVMLPPLTPPVFGRTAAAARKAPENPLAPPPRQPSAPVETAEESTDLFRSDPAPGTHRPMPGIAPMAPRSGARVKAAEPAEIPELDDVAAETDLLDEPPAALESPEPEELLSLDRLRELDRAPLPEEPLEAEENAGAEDEPPVLEEGEAAIDEAPSAEAETTPEDEAAQKERASRLGRKLRRKAQNKDQSPAES</sequence>
<reference evidence="1" key="1">
    <citation type="submission" date="2021-01" db="EMBL/GenBank/DDBJ databases">
        <authorList>
            <person name="Sun Q."/>
        </authorList>
    </citation>
    <scope>NUCLEOTIDE SEQUENCE</scope>
    <source>
        <strain evidence="1">YIM B02566</strain>
    </source>
</reference>
<keyword evidence="2" id="KW-1185">Reference proteome</keyword>
<evidence type="ECO:0000313" key="2">
    <source>
        <dbReference type="Proteomes" id="UP000616151"/>
    </source>
</evidence>
<name>A0ACC5RCN2_9HYPH</name>
<gene>
    <name evidence="1" type="ORF">JHL16_29115</name>
</gene>
<accession>A0ACC5RCN2</accession>
<protein>
    <submittedName>
        <fullName evidence="1">EAL domain-containing protein</fullName>
    </submittedName>
</protein>
<comment type="caution">
    <text evidence="1">The sequence shown here is derived from an EMBL/GenBank/DDBJ whole genome shotgun (WGS) entry which is preliminary data.</text>
</comment>
<evidence type="ECO:0000313" key="1">
    <source>
        <dbReference type="EMBL" id="MBK1870461.1"/>
    </source>
</evidence>
<dbReference type="EMBL" id="JAENHL010000008">
    <property type="protein sequence ID" value="MBK1870461.1"/>
    <property type="molecule type" value="Genomic_DNA"/>
</dbReference>
<dbReference type="Proteomes" id="UP000616151">
    <property type="component" value="Unassembled WGS sequence"/>
</dbReference>
<organism evidence="1 2">
    <name type="scientific">Taklimakanibacter albus</name>
    <dbReference type="NCBI Taxonomy" id="2800327"/>
    <lineage>
        <taxon>Bacteria</taxon>
        <taxon>Pseudomonadati</taxon>
        <taxon>Pseudomonadota</taxon>
        <taxon>Alphaproteobacteria</taxon>
        <taxon>Hyphomicrobiales</taxon>
        <taxon>Aestuariivirgaceae</taxon>
        <taxon>Taklimakanibacter</taxon>
    </lineage>
</organism>